<reference evidence="4 5" key="1">
    <citation type="submission" date="2015-06" db="EMBL/GenBank/DDBJ databases">
        <title>Draft genome of the ant-associated black yeast Phialophora attae CBS 131958.</title>
        <authorList>
            <person name="Moreno L.F."/>
            <person name="Stielow B.J."/>
            <person name="de Hoog S."/>
            <person name="Vicente V.A."/>
            <person name="Weiss V.A."/>
            <person name="de Vries M."/>
            <person name="Cruz L.M."/>
            <person name="Souza E.M."/>
        </authorList>
    </citation>
    <scope>NUCLEOTIDE SEQUENCE [LARGE SCALE GENOMIC DNA]</scope>
    <source>
        <strain evidence="4 5">CBS 131958</strain>
    </source>
</reference>
<dbReference type="PRINTS" id="PR00080">
    <property type="entry name" value="SDRFAMILY"/>
</dbReference>
<comment type="similarity">
    <text evidence="1 3">Belongs to the short-chain dehydrogenases/reductases (SDR) family.</text>
</comment>
<dbReference type="GeneID" id="28741388"/>
<evidence type="ECO:0000313" key="5">
    <source>
        <dbReference type="Proteomes" id="UP000038010"/>
    </source>
</evidence>
<dbReference type="AlphaFoldDB" id="A0A0N0NS90"/>
<dbReference type="CDD" id="cd05233">
    <property type="entry name" value="SDR_c"/>
    <property type="match status" value="1"/>
</dbReference>
<dbReference type="GO" id="GO:0016491">
    <property type="term" value="F:oxidoreductase activity"/>
    <property type="evidence" value="ECO:0007669"/>
    <property type="project" value="UniProtKB-KW"/>
</dbReference>
<evidence type="ECO:0000256" key="3">
    <source>
        <dbReference type="RuleBase" id="RU000363"/>
    </source>
</evidence>
<keyword evidence="5" id="KW-1185">Reference proteome</keyword>
<accession>A0A0N0NS90</accession>
<dbReference type="Pfam" id="PF00106">
    <property type="entry name" value="adh_short"/>
    <property type="match status" value="1"/>
</dbReference>
<comment type="caution">
    <text evidence="4">The sequence shown here is derived from an EMBL/GenBank/DDBJ whole genome shotgun (WGS) entry which is preliminary data.</text>
</comment>
<dbReference type="Gene3D" id="3.40.50.720">
    <property type="entry name" value="NAD(P)-binding Rossmann-like Domain"/>
    <property type="match status" value="1"/>
</dbReference>
<sequence>MDPAEFGISTLPLQHKPYPLIDRSTLANANKGKVALVTGAQRGIGAAISESLAASGANVALLDLTEESLASTIKACEAHGVKVKGYGCDVTDEGRVRDVLVAVERDLGPVDILVNNAGVMMHRPLLMSTIDGFWRQVEINLKGPIILIHQLLPKFRDQGHGCVINIASRSGTVDVPMALGYNTSKAALIRATHTLQREMEVDGLDPAIHMYALHPGGVLTDMGARQRRRTSWRRSAGFVWTDLCIPGHGTREGHAGSVH</sequence>
<dbReference type="Proteomes" id="UP000038010">
    <property type="component" value="Unassembled WGS sequence"/>
</dbReference>
<dbReference type="SUPFAM" id="SSF51735">
    <property type="entry name" value="NAD(P)-binding Rossmann-fold domains"/>
    <property type="match status" value="1"/>
</dbReference>
<dbReference type="RefSeq" id="XP_018005692.1">
    <property type="nucleotide sequence ID" value="XM_018149519.1"/>
</dbReference>
<evidence type="ECO:0000313" key="4">
    <source>
        <dbReference type="EMBL" id="KPI45729.1"/>
    </source>
</evidence>
<dbReference type="InterPro" id="IPR002347">
    <property type="entry name" value="SDR_fam"/>
</dbReference>
<dbReference type="VEuPathDB" id="FungiDB:AB675_901"/>
<dbReference type="GO" id="GO:0016020">
    <property type="term" value="C:membrane"/>
    <property type="evidence" value="ECO:0007669"/>
    <property type="project" value="TreeGrafter"/>
</dbReference>
<evidence type="ECO:0000256" key="2">
    <source>
        <dbReference type="ARBA" id="ARBA00023002"/>
    </source>
</evidence>
<dbReference type="InterPro" id="IPR036291">
    <property type="entry name" value="NAD(P)-bd_dom_sf"/>
</dbReference>
<gene>
    <name evidence="4" type="ORF">AB675_901</name>
</gene>
<proteinExistence type="inferred from homology"/>
<name>A0A0N0NS90_9EURO</name>
<dbReference type="PANTHER" id="PTHR44196:SF1">
    <property type="entry name" value="DEHYDROGENASE_REDUCTASE SDR FAMILY MEMBER 7B"/>
    <property type="match status" value="1"/>
</dbReference>
<dbReference type="OrthoDB" id="1933717at2759"/>
<organism evidence="4 5">
    <name type="scientific">Cyphellophora attinorum</name>
    <dbReference type="NCBI Taxonomy" id="1664694"/>
    <lineage>
        <taxon>Eukaryota</taxon>
        <taxon>Fungi</taxon>
        <taxon>Dikarya</taxon>
        <taxon>Ascomycota</taxon>
        <taxon>Pezizomycotina</taxon>
        <taxon>Eurotiomycetes</taxon>
        <taxon>Chaetothyriomycetidae</taxon>
        <taxon>Chaetothyriales</taxon>
        <taxon>Cyphellophoraceae</taxon>
        <taxon>Cyphellophora</taxon>
    </lineage>
</organism>
<dbReference type="PRINTS" id="PR00081">
    <property type="entry name" value="GDHRDH"/>
</dbReference>
<keyword evidence="2" id="KW-0560">Oxidoreductase</keyword>
<dbReference type="STRING" id="1664694.A0A0N0NS90"/>
<dbReference type="EMBL" id="LFJN01000001">
    <property type="protein sequence ID" value="KPI45729.1"/>
    <property type="molecule type" value="Genomic_DNA"/>
</dbReference>
<evidence type="ECO:0000256" key="1">
    <source>
        <dbReference type="ARBA" id="ARBA00006484"/>
    </source>
</evidence>
<dbReference type="PANTHER" id="PTHR44196">
    <property type="entry name" value="DEHYDROGENASE/REDUCTASE SDR FAMILY MEMBER 7B"/>
    <property type="match status" value="1"/>
</dbReference>
<protein>
    <submittedName>
        <fullName evidence="4">Sorbose SOU1</fullName>
    </submittedName>
</protein>